<dbReference type="Gene3D" id="3.80.10.10">
    <property type="entry name" value="Ribonuclease Inhibitor"/>
    <property type="match status" value="1"/>
</dbReference>
<dbReference type="EMBL" id="DF973424">
    <property type="protein sequence ID" value="GAU30385.1"/>
    <property type="molecule type" value="Genomic_DNA"/>
</dbReference>
<organism evidence="1 2">
    <name type="scientific">Trifolium subterraneum</name>
    <name type="common">Subterranean clover</name>
    <dbReference type="NCBI Taxonomy" id="3900"/>
    <lineage>
        <taxon>Eukaryota</taxon>
        <taxon>Viridiplantae</taxon>
        <taxon>Streptophyta</taxon>
        <taxon>Embryophyta</taxon>
        <taxon>Tracheophyta</taxon>
        <taxon>Spermatophyta</taxon>
        <taxon>Magnoliopsida</taxon>
        <taxon>eudicotyledons</taxon>
        <taxon>Gunneridae</taxon>
        <taxon>Pentapetalae</taxon>
        <taxon>rosids</taxon>
        <taxon>fabids</taxon>
        <taxon>Fabales</taxon>
        <taxon>Fabaceae</taxon>
        <taxon>Papilionoideae</taxon>
        <taxon>50 kb inversion clade</taxon>
        <taxon>NPAAA clade</taxon>
        <taxon>Hologalegina</taxon>
        <taxon>IRL clade</taxon>
        <taxon>Trifolieae</taxon>
        <taxon>Trifolium</taxon>
    </lineage>
</organism>
<dbReference type="InterPro" id="IPR032675">
    <property type="entry name" value="LRR_dom_sf"/>
</dbReference>
<sequence>MVEVEQLLEPEERQILQQNVTPNLKKISSEKWGLLHSLALSLQIYSMDKLVENGCDIDFLDKAGTSSGPAWSLSGNGLSGPIPTEIGDIASLEDLVLENNQQRMQ</sequence>
<protein>
    <submittedName>
        <fullName evidence="1">Uncharacterized protein</fullName>
    </submittedName>
</protein>
<gene>
    <name evidence="1" type="ORF">TSUD_57970</name>
</gene>
<dbReference type="AlphaFoldDB" id="A0A2Z6N2Z6"/>
<name>A0A2Z6N2Z6_TRISU</name>
<proteinExistence type="predicted"/>
<reference evidence="2" key="1">
    <citation type="journal article" date="2017" name="Front. Plant Sci.">
        <title>Climate Clever Clovers: New Paradigm to Reduce the Environmental Footprint of Ruminants by Breeding Low Methanogenic Forages Utilizing Haplotype Variation.</title>
        <authorList>
            <person name="Kaur P."/>
            <person name="Appels R."/>
            <person name="Bayer P.E."/>
            <person name="Keeble-Gagnere G."/>
            <person name="Wang J."/>
            <person name="Hirakawa H."/>
            <person name="Shirasawa K."/>
            <person name="Vercoe P."/>
            <person name="Stefanova K."/>
            <person name="Durmic Z."/>
            <person name="Nichols P."/>
            <person name="Revell C."/>
            <person name="Isobe S.N."/>
            <person name="Edwards D."/>
            <person name="Erskine W."/>
        </authorList>
    </citation>
    <scope>NUCLEOTIDE SEQUENCE [LARGE SCALE GENOMIC DNA]</scope>
    <source>
        <strain evidence="2">cv. Daliak</strain>
    </source>
</reference>
<keyword evidence="2" id="KW-1185">Reference proteome</keyword>
<evidence type="ECO:0000313" key="1">
    <source>
        <dbReference type="EMBL" id="GAU30385.1"/>
    </source>
</evidence>
<evidence type="ECO:0000313" key="2">
    <source>
        <dbReference type="Proteomes" id="UP000242715"/>
    </source>
</evidence>
<accession>A0A2Z6N2Z6</accession>
<dbReference type="OrthoDB" id="1577640at2759"/>
<dbReference type="Proteomes" id="UP000242715">
    <property type="component" value="Unassembled WGS sequence"/>
</dbReference>